<accession>A0A8S1GTV8</accession>
<dbReference type="AlphaFoldDB" id="A0A8S1GTV8"/>
<dbReference type="EMBL" id="CAJGYM010000004">
    <property type="protein sequence ID" value="CAD6186474.1"/>
    <property type="molecule type" value="Genomic_DNA"/>
</dbReference>
<name>A0A8S1GTV8_9PELO</name>
<comment type="caution">
    <text evidence="1">The sequence shown here is derived from an EMBL/GenBank/DDBJ whole genome shotgun (WGS) entry which is preliminary data.</text>
</comment>
<keyword evidence="2" id="KW-1185">Reference proteome</keyword>
<protein>
    <submittedName>
        <fullName evidence="1">Uncharacterized protein</fullName>
    </submittedName>
</protein>
<reference evidence="1" key="1">
    <citation type="submission" date="2020-10" db="EMBL/GenBank/DDBJ databases">
        <authorList>
            <person name="Kikuchi T."/>
        </authorList>
    </citation>
    <scope>NUCLEOTIDE SEQUENCE</scope>
    <source>
        <strain evidence="1">NKZ352</strain>
    </source>
</reference>
<sequence length="102" mass="11063">MDEILSPSKSEEQTTFHFDESFGDRTYDLRSGNDADDELTMGAETLEEQLAACGSIFGGSSTETSPICSSPSVSSIATWVPLYQSEEDCTSTEGSYYIVHAN</sequence>
<gene>
    <name evidence="1" type="ORF">CAUJ_LOCUS2393</name>
</gene>
<evidence type="ECO:0000313" key="2">
    <source>
        <dbReference type="Proteomes" id="UP000835052"/>
    </source>
</evidence>
<organism evidence="1 2">
    <name type="scientific">Caenorhabditis auriculariae</name>
    <dbReference type="NCBI Taxonomy" id="2777116"/>
    <lineage>
        <taxon>Eukaryota</taxon>
        <taxon>Metazoa</taxon>
        <taxon>Ecdysozoa</taxon>
        <taxon>Nematoda</taxon>
        <taxon>Chromadorea</taxon>
        <taxon>Rhabditida</taxon>
        <taxon>Rhabditina</taxon>
        <taxon>Rhabditomorpha</taxon>
        <taxon>Rhabditoidea</taxon>
        <taxon>Rhabditidae</taxon>
        <taxon>Peloderinae</taxon>
        <taxon>Caenorhabditis</taxon>
    </lineage>
</organism>
<dbReference type="Proteomes" id="UP000835052">
    <property type="component" value="Unassembled WGS sequence"/>
</dbReference>
<proteinExistence type="predicted"/>
<evidence type="ECO:0000313" key="1">
    <source>
        <dbReference type="EMBL" id="CAD6186474.1"/>
    </source>
</evidence>